<dbReference type="InterPro" id="IPR016186">
    <property type="entry name" value="C-type_lectin-like/link_sf"/>
</dbReference>
<dbReference type="Pfam" id="PF24415">
    <property type="entry name" value="Ig_Irg-7"/>
    <property type="match status" value="1"/>
</dbReference>
<dbReference type="PANTHER" id="PTHR47324:SF2">
    <property type="entry name" value="EGF-LIKE DOMAIN-CONTAINING PROTEIN-RELATED"/>
    <property type="match status" value="1"/>
</dbReference>
<dbReference type="InterPro" id="IPR053295">
    <property type="entry name" value="Innate_immunity_reg"/>
</dbReference>
<organism evidence="2 3">
    <name type="scientific">Plectus sambesii</name>
    <dbReference type="NCBI Taxonomy" id="2011161"/>
    <lineage>
        <taxon>Eukaryota</taxon>
        <taxon>Metazoa</taxon>
        <taxon>Ecdysozoa</taxon>
        <taxon>Nematoda</taxon>
        <taxon>Chromadorea</taxon>
        <taxon>Plectida</taxon>
        <taxon>Plectina</taxon>
        <taxon>Plectoidea</taxon>
        <taxon>Plectidae</taxon>
        <taxon>Plectus</taxon>
    </lineage>
</organism>
<reference evidence="3" key="1">
    <citation type="submission" date="2022-11" db="UniProtKB">
        <authorList>
            <consortium name="WormBaseParasite"/>
        </authorList>
    </citation>
    <scope>IDENTIFICATION</scope>
</reference>
<keyword evidence="2" id="KW-1185">Reference proteome</keyword>
<dbReference type="Proteomes" id="UP000887566">
    <property type="component" value="Unplaced"/>
</dbReference>
<feature type="domain" description="C-type lectin" evidence="1">
    <location>
        <begin position="96"/>
        <end position="221"/>
    </location>
</feature>
<dbReference type="Gene3D" id="3.10.100.10">
    <property type="entry name" value="Mannose-Binding Protein A, subunit A"/>
    <property type="match status" value="1"/>
</dbReference>
<dbReference type="InterPro" id="IPR057085">
    <property type="entry name" value="Ig_Irg-7"/>
</dbReference>
<dbReference type="InterPro" id="IPR016187">
    <property type="entry name" value="CTDL_fold"/>
</dbReference>
<dbReference type="PROSITE" id="PS00022">
    <property type="entry name" value="EGF_1"/>
    <property type="match status" value="1"/>
</dbReference>
<dbReference type="PROSITE" id="PS50041">
    <property type="entry name" value="C_TYPE_LECTIN_2"/>
    <property type="match status" value="1"/>
</dbReference>
<dbReference type="CDD" id="cd00037">
    <property type="entry name" value="CLECT"/>
    <property type="match status" value="1"/>
</dbReference>
<evidence type="ECO:0000259" key="1">
    <source>
        <dbReference type="PROSITE" id="PS50041"/>
    </source>
</evidence>
<dbReference type="InterPro" id="IPR006582">
    <property type="entry name" value="MD_domain"/>
</dbReference>
<dbReference type="InterPro" id="IPR000742">
    <property type="entry name" value="EGF"/>
</dbReference>
<evidence type="ECO:0000313" key="2">
    <source>
        <dbReference type="Proteomes" id="UP000887566"/>
    </source>
</evidence>
<sequence length="421" mass="47233">INSYVPTLYSGNYVYENYISDCTAPQSFYFPIDSHTQAYTIYTYGQLVPTGNTLTTPRGMPWGSDGMVNLWSDTSMNTRVDQIIRPCDPGWTDVVADGYCYKFIYQPYTWTQAEQICHAEGAILATVFDGNFETVLEGQAINVDFWIGLNDRDQEGVFVWDQLNGSIPLTSGMFTNWAPGQPTPDPGHVTNCVIQEMQVGAPLGKGWVPVNCNLTKPAVCIKRNYNYNYEPTFDSENDLPKGIWSLGVQTQTGPCYVKVYSQSEIQLYHQFVVNVHDDAGLDGAIKAANDNRMIAHVTHQEASMIGIEGQLQYLHIYKENLTIQDVEIFYQRSTCAFEYISTPFSCPAYNFNAMVTGIDSMGYLYQRIKPIFCMSGPTQYSCQHGGAFNNGRCYCQQYWTGQYCEQAICVNGGFPDASETA</sequence>
<dbReference type="PANTHER" id="PTHR47324">
    <property type="entry name" value="PROTEIN IRG-7-RELATED"/>
    <property type="match status" value="1"/>
</dbReference>
<accession>A0A914V1Y8</accession>
<evidence type="ECO:0000313" key="3">
    <source>
        <dbReference type="WBParaSite" id="PSAMB.scaffold13963size2054.g35779.t1"/>
    </source>
</evidence>
<protein>
    <submittedName>
        <fullName evidence="3">C-type lectin domain-containing protein</fullName>
    </submittedName>
</protein>
<proteinExistence type="predicted"/>
<dbReference type="SUPFAM" id="SSF56436">
    <property type="entry name" value="C-type lectin-like"/>
    <property type="match status" value="1"/>
</dbReference>
<dbReference type="SMART" id="SM00604">
    <property type="entry name" value="MD"/>
    <property type="match status" value="1"/>
</dbReference>
<dbReference type="WBParaSite" id="PSAMB.scaffold13963size2054.g35779.t1">
    <property type="protein sequence ID" value="PSAMB.scaffold13963size2054.g35779.t1"/>
    <property type="gene ID" value="PSAMB.scaffold13963size2054.g35779"/>
</dbReference>
<dbReference type="InterPro" id="IPR001304">
    <property type="entry name" value="C-type_lectin-like"/>
</dbReference>
<dbReference type="AlphaFoldDB" id="A0A914V1Y8"/>
<name>A0A914V1Y8_9BILA</name>
<dbReference type="SMART" id="SM00034">
    <property type="entry name" value="CLECT"/>
    <property type="match status" value="1"/>
</dbReference>
<dbReference type="Pfam" id="PF00059">
    <property type="entry name" value="Lectin_C"/>
    <property type="match status" value="1"/>
</dbReference>